<dbReference type="RefSeq" id="WP_109812672.1">
    <property type="nucleotide sequence ID" value="NZ_QGKU01000048.1"/>
</dbReference>
<comment type="subunit">
    <text evidence="9">The Tat system comprises two distinct complexes: a TatABC complex, containing multiple copies of TatA, TatB and TatC subunits, and a separate TatA complex, containing only TatA subunits. Substrates initially bind to the TatABC complex, which probably triggers association of the separate TatA complex to form the active translocon.</text>
</comment>
<comment type="similarity">
    <text evidence="9">Belongs to the TatB family.</text>
</comment>
<reference evidence="12 13" key="1">
    <citation type="submission" date="2018-05" db="EMBL/GenBank/DDBJ databases">
        <title>Rhodobacteraceae gen. nov., sp. nov. isolated from sea water.</title>
        <authorList>
            <person name="Ren Y."/>
        </authorList>
    </citation>
    <scope>NUCLEOTIDE SEQUENCE [LARGE SCALE GENOMIC DNA]</scope>
    <source>
        <strain evidence="12 13">TG-679</strain>
    </source>
</reference>
<evidence type="ECO:0000256" key="1">
    <source>
        <dbReference type="ARBA" id="ARBA00004167"/>
    </source>
</evidence>
<evidence type="ECO:0000256" key="3">
    <source>
        <dbReference type="ARBA" id="ARBA00022475"/>
    </source>
</evidence>
<dbReference type="EMBL" id="QGKU01000048">
    <property type="protein sequence ID" value="PWR01631.1"/>
    <property type="molecule type" value="Genomic_DNA"/>
</dbReference>
<evidence type="ECO:0000256" key="11">
    <source>
        <dbReference type="SAM" id="Phobius"/>
    </source>
</evidence>
<dbReference type="Gene3D" id="1.20.5.3310">
    <property type="match status" value="1"/>
</dbReference>
<evidence type="ECO:0000256" key="9">
    <source>
        <dbReference type="HAMAP-Rule" id="MF_00237"/>
    </source>
</evidence>
<comment type="caution">
    <text evidence="12">The sequence shown here is derived from an EMBL/GenBank/DDBJ whole genome shotgun (WGS) entry which is preliminary data.</text>
</comment>
<dbReference type="NCBIfam" id="TIGR01410">
    <property type="entry name" value="tatB"/>
    <property type="match status" value="1"/>
</dbReference>
<dbReference type="OrthoDB" id="7206969at2"/>
<dbReference type="HAMAP" id="MF_00237">
    <property type="entry name" value="TatB"/>
    <property type="match status" value="1"/>
</dbReference>
<dbReference type="PRINTS" id="PR01506">
    <property type="entry name" value="TATBPROTEIN"/>
</dbReference>
<keyword evidence="5 9" id="KW-0653">Protein transport</keyword>
<organism evidence="12 13">
    <name type="scientific">Meridianimarinicoccus roseus</name>
    <dbReference type="NCBI Taxonomy" id="2072018"/>
    <lineage>
        <taxon>Bacteria</taxon>
        <taxon>Pseudomonadati</taxon>
        <taxon>Pseudomonadota</taxon>
        <taxon>Alphaproteobacteria</taxon>
        <taxon>Rhodobacterales</taxon>
        <taxon>Paracoccaceae</taxon>
        <taxon>Meridianimarinicoccus</taxon>
    </lineage>
</organism>
<evidence type="ECO:0000256" key="4">
    <source>
        <dbReference type="ARBA" id="ARBA00022692"/>
    </source>
</evidence>
<protein>
    <recommendedName>
        <fullName evidence="9">Sec-independent protein translocase protein TatB</fullName>
    </recommendedName>
</protein>
<evidence type="ECO:0000256" key="7">
    <source>
        <dbReference type="ARBA" id="ARBA00023010"/>
    </source>
</evidence>
<evidence type="ECO:0000256" key="10">
    <source>
        <dbReference type="SAM" id="MobiDB-lite"/>
    </source>
</evidence>
<dbReference type="PANTHER" id="PTHR33162:SF1">
    <property type="entry name" value="SEC-INDEPENDENT PROTEIN TRANSLOCASE PROTEIN TATA, CHLOROPLASTIC"/>
    <property type="match status" value="1"/>
</dbReference>
<evidence type="ECO:0000256" key="8">
    <source>
        <dbReference type="ARBA" id="ARBA00023136"/>
    </source>
</evidence>
<keyword evidence="4 9" id="KW-0812">Transmembrane</keyword>
<keyword evidence="6 9" id="KW-1133">Transmembrane helix</keyword>
<keyword evidence="3 9" id="KW-1003">Cell membrane</keyword>
<evidence type="ECO:0000256" key="5">
    <source>
        <dbReference type="ARBA" id="ARBA00022927"/>
    </source>
</evidence>
<evidence type="ECO:0000313" key="12">
    <source>
        <dbReference type="EMBL" id="PWR01631.1"/>
    </source>
</evidence>
<keyword evidence="7 9" id="KW-0811">Translocation</keyword>
<keyword evidence="13" id="KW-1185">Reference proteome</keyword>
<dbReference type="Proteomes" id="UP000245680">
    <property type="component" value="Unassembled WGS sequence"/>
</dbReference>
<name>A0A2V2LCY7_9RHOB</name>
<feature type="region of interest" description="Disordered" evidence="10">
    <location>
        <begin position="84"/>
        <end position="147"/>
    </location>
</feature>
<proteinExistence type="inferred from homology"/>
<sequence>MIDIGWSELLVIGIVALIVVGPKDLPIMFRRMGEFTGKARAMAREFSSAMDKAADEAGVKDMQRDLRAMANPKQTGLDAINRAARDLEDMDDDAPATKPASPPPLSPERAEAAEKIRDAAARKATERQAREAAEQAAAQAATDDKAT</sequence>
<dbReference type="InterPro" id="IPR003369">
    <property type="entry name" value="TatA/B/E"/>
</dbReference>
<comment type="subcellular location">
    <subcellularLocation>
        <location evidence="9">Cell membrane</location>
        <topology evidence="9">Single-pass membrane protein</topology>
    </subcellularLocation>
    <subcellularLocation>
        <location evidence="1">Membrane</location>
        <topology evidence="1">Single-pass membrane protein</topology>
    </subcellularLocation>
</comment>
<dbReference type="PANTHER" id="PTHR33162">
    <property type="entry name" value="SEC-INDEPENDENT PROTEIN TRANSLOCASE PROTEIN TATA, CHLOROPLASTIC"/>
    <property type="match status" value="1"/>
</dbReference>
<dbReference type="AlphaFoldDB" id="A0A2V2LCY7"/>
<evidence type="ECO:0000256" key="6">
    <source>
        <dbReference type="ARBA" id="ARBA00022989"/>
    </source>
</evidence>
<dbReference type="GO" id="GO:0033281">
    <property type="term" value="C:TAT protein transport complex"/>
    <property type="evidence" value="ECO:0007669"/>
    <property type="project" value="UniProtKB-UniRule"/>
</dbReference>
<dbReference type="InterPro" id="IPR018448">
    <property type="entry name" value="TatB"/>
</dbReference>
<accession>A0A2V2LCY7</accession>
<dbReference type="GO" id="GO:0043953">
    <property type="term" value="P:protein transport by the Tat complex"/>
    <property type="evidence" value="ECO:0007669"/>
    <property type="project" value="UniProtKB-UniRule"/>
</dbReference>
<dbReference type="GO" id="GO:0008320">
    <property type="term" value="F:protein transmembrane transporter activity"/>
    <property type="evidence" value="ECO:0007669"/>
    <property type="project" value="UniProtKB-UniRule"/>
</dbReference>
<comment type="function">
    <text evidence="9">Part of the twin-arginine translocation (Tat) system that transports large folded proteins containing a characteristic twin-arginine motif in their signal peptide across membranes. Together with TatC, TatB is part of a receptor directly interacting with Tat signal peptides. TatB may form an oligomeric binding site that transiently accommodates folded Tat precursor proteins before their translocation.</text>
</comment>
<feature type="compositionally biased region" description="Basic and acidic residues" evidence="10">
    <location>
        <begin position="108"/>
        <end position="133"/>
    </location>
</feature>
<dbReference type="Pfam" id="PF02416">
    <property type="entry name" value="TatA_B_E"/>
    <property type="match status" value="1"/>
</dbReference>
<keyword evidence="8 9" id="KW-0472">Membrane</keyword>
<keyword evidence="2 9" id="KW-0813">Transport</keyword>
<evidence type="ECO:0000313" key="13">
    <source>
        <dbReference type="Proteomes" id="UP000245680"/>
    </source>
</evidence>
<evidence type="ECO:0000256" key="2">
    <source>
        <dbReference type="ARBA" id="ARBA00022448"/>
    </source>
</evidence>
<gene>
    <name evidence="9 12" type="primary">tatB</name>
    <name evidence="12" type="ORF">DKT77_15995</name>
</gene>
<feature type="transmembrane region" description="Helical" evidence="11">
    <location>
        <begin position="6"/>
        <end position="22"/>
    </location>
</feature>